<sequence length="125" mass="14630">MSITRVYRGPSATHWEDQQTIQALDNLARNSTRLDVMGDFNLRYVDWELGRYPRGSGETYLKWIRSRALSQHVKENTRYREGQQPSLLDLIITVQEEEGQSLEYHPPFGKSDHLLIKMTLQLKLP</sequence>
<protein>
    <submittedName>
        <fullName evidence="4">Endo/exonuclease/phosphatase domain-containing protein</fullName>
    </submittedName>
</protein>
<evidence type="ECO:0000313" key="4">
    <source>
        <dbReference type="WBParaSite" id="ECPE_0000212101-mRNA-1"/>
    </source>
</evidence>
<reference evidence="4" key="1">
    <citation type="submission" date="2016-06" db="UniProtKB">
        <authorList>
            <consortium name="WormBaseParasite"/>
        </authorList>
    </citation>
    <scope>IDENTIFICATION</scope>
</reference>
<proteinExistence type="predicted"/>
<dbReference type="GO" id="GO:0007508">
    <property type="term" value="P:larval heart development"/>
    <property type="evidence" value="ECO:0007669"/>
    <property type="project" value="TreeGrafter"/>
</dbReference>
<evidence type="ECO:0000313" key="3">
    <source>
        <dbReference type="Proteomes" id="UP000272942"/>
    </source>
</evidence>
<dbReference type="GO" id="GO:0031012">
    <property type="term" value="C:extracellular matrix"/>
    <property type="evidence" value="ECO:0007669"/>
    <property type="project" value="TreeGrafter"/>
</dbReference>
<dbReference type="GO" id="GO:0003824">
    <property type="term" value="F:catalytic activity"/>
    <property type="evidence" value="ECO:0007669"/>
    <property type="project" value="InterPro"/>
</dbReference>
<feature type="domain" description="Endonuclease/exonuclease/phosphatase" evidence="1">
    <location>
        <begin position="2"/>
        <end position="116"/>
    </location>
</feature>
<dbReference type="AlphaFoldDB" id="A0A183A586"/>
<organism evidence="4">
    <name type="scientific">Echinostoma caproni</name>
    <dbReference type="NCBI Taxonomy" id="27848"/>
    <lineage>
        <taxon>Eukaryota</taxon>
        <taxon>Metazoa</taxon>
        <taxon>Spiralia</taxon>
        <taxon>Lophotrochozoa</taxon>
        <taxon>Platyhelminthes</taxon>
        <taxon>Trematoda</taxon>
        <taxon>Digenea</taxon>
        <taxon>Plagiorchiida</taxon>
        <taxon>Echinostomata</taxon>
        <taxon>Echinostomatoidea</taxon>
        <taxon>Echinostomatidae</taxon>
        <taxon>Echinostoma</taxon>
    </lineage>
</organism>
<keyword evidence="3" id="KW-1185">Reference proteome</keyword>
<dbReference type="OrthoDB" id="6285797at2759"/>
<dbReference type="SUPFAM" id="SSF56219">
    <property type="entry name" value="DNase I-like"/>
    <property type="match status" value="1"/>
</dbReference>
<dbReference type="Gene3D" id="3.60.10.10">
    <property type="entry name" value="Endonuclease/exonuclease/phosphatase"/>
    <property type="match status" value="1"/>
</dbReference>
<dbReference type="InterPro" id="IPR005135">
    <property type="entry name" value="Endo/exonuclease/phosphatase"/>
</dbReference>
<name>A0A183A586_9TREM</name>
<dbReference type="EMBL" id="UZAN01039423">
    <property type="protein sequence ID" value="VDP65464.1"/>
    <property type="molecule type" value="Genomic_DNA"/>
</dbReference>
<dbReference type="WBParaSite" id="ECPE_0000212101-mRNA-1">
    <property type="protein sequence ID" value="ECPE_0000212101-mRNA-1"/>
    <property type="gene ID" value="ECPE_0000212101"/>
</dbReference>
<dbReference type="InterPro" id="IPR036691">
    <property type="entry name" value="Endo/exonu/phosph_ase_sf"/>
</dbReference>
<reference evidence="2 3" key="2">
    <citation type="submission" date="2018-11" db="EMBL/GenBank/DDBJ databases">
        <authorList>
            <consortium name="Pathogen Informatics"/>
        </authorList>
    </citation>
    <scope>NUCLEOTIDE SEQUENCE [LARGE SCALE GENOMIC DNA]</scope>
    <source>
        <strain evidence="2 3">Egypt</strain>
    </source>
</reference>
<dbReference type="PANTHER" id="PTHR33395">
    <property type="entry name" value="TRANSCRIPTASE, PUTATIVE-RELATED-RELATED"/>
    <property type="match status" value="1"/>
</dbReference>
<dbReference type="Proteomes" id="UP000272942">
    <property type="component" value="Unassembled WGS sequence"/>
</dbReference>
<gene>
    <name evidence="2" type="ORF">ECPE_LOCUS2121</name>
</gene>
<dbReference type="Pfam" id="PF14529">
    <property type="entry name" value="Exo_endo_phos_2"/>
    <property type="match status" value="1"/>
</dbReference>
<evidence type="ECO:0000259" key="1">
    <source>
        <dbReference type="Pfam" id="PF14529"/>
    </source>
</evidence>
<dbReference type="PANTHER" id="PTHR33395:SF22">
    <property type="entry name" value="REVERSE TRANSCRIPTASE DOMAIN-CONTAINING PROTEIN"/>
    <property type="match status" value="1"/>
</dbReference>
<evidence type="ECO:0000313" key="2">
    <source>
        <dbReference type="EMBL" id="VDP65464.1"/>
    </source>
</evidence>
<accession>A0A183A586</accession>
<dbReference type="GO" id="GO:0061343">
    <property type="term" value="P:cell adhesion involved in heart morphogenesis"/>
    <property type="evidence" value="ECO:0007669"/>
    <property type="project" value="TreeGrafter"/>
</dbReference>